<dbReference type="Proteomes" id="UP000267027">
    <property type="component" value="Unassembled WGS sequence"/>
</dbReference>
<evidence type="ECO:0000313" key="3">
    <source>
        <dbReference type="Proteomes" id="UP000267027"/>
    </source>
</evidence>
<feature type="compositionally biased region" description="Basic and acidic residues" evidence="1">
    <location>
        <begin position="17"/>
        <end position="26"/>
    </location>
</feature>
<evidence type="ECO:0000313" key="2">
    <source>
        <dbReference type="EMBL" id="VDM55504.1"/>
    </source>
</evidence>
<accession>A0A0R3PHU1</accession>
<reference evidence="2 3" key="2">
    <citation type="submission" date="2018-11" db="EMBL/GenBank/DDBJ databases">
        <authorList>
            <consortium name="Pathogen Informatics"/>
        </authorList>
    </citation>
    <scope>NUCLEOTIDE SEQUENCE [LARGE SCALE GENOMIC DNA]</scope>
    <source>
        <strain evidence="2 3">Costa Rica</strain>
    </source>
</reference>
<proteinExistence type="predicted"/>
<reference evidence="4" key="1">
    <citation type="submission" date="2017-02" db="UniProtKB">
        <authorList>
            <consortium name="WormBaseParasite"/>
        </authorList>
    </citation>
    <scope>IDENTIFICATION</scope>
</reference>
<dbReference type="EMBL" id="UYYA01001582">
    <property type="protein sequence ID" value="VDM55504.1"/>
    <property type="molecule type" value="Genomic_DNA"/>
</dbReference>
<organism evidence="4">
    <name type="scientific">Angiostrongylus costaricensis</name>
    <name type="common">Nematode worm</name>
    <dbReference type="NCBI Taxonomy" id="334426"/>
    <lineage>
        <taxon>Eukaryota</taxon>
        <taxon>Metazoa</taxon>
        <taxon>Ecdysozoa</taxon>
        <taxon>Nematoda</taxon>
        <taxon>Chromadorea</taxon>
        <taxon>Rhabditida</taxon>
        <taxon>Rhabditina</taxon>
        <taxon>Rhabditomorpha</taxon>
        <taxon>Strongyloidea</taxon>
        <taxon>Metastrongylidae</taxon>
        <taxon>Angiostrongylus</taxon>
    </lineage>
</organism>
<keyword evidence="3" id="KW-1185">Reference proteome</keyword>
<feature type="region of interest" description="Disordered" evidence="1">
    <location>
        <begin position="1"/>
        <end position="26"/>
    </location>
</feature>
<name>A0A0R3PHU1_ANGCS</name>
<dbReference type="AlphaFoldDB" id="A0A0R3PHU1"/>
<protein>
    <submittedName>
        <fullName evidence="4">Pre-mRNA-splicing factor SLU7</fullName>
    </submittedName>
</protein>
<evidence type="ECO:0000256" key="1">
    <source>
        <dbReference type="SAM" id="MobiDB-lite"/>
    </source>
</evidence>
<evidence type="ECO:0000313" key="4">
    <source>
        <dbReference type="WBParaSite" id="ACOC_0000391801-mRNA-1"/>
    </source>
</evidence>
<dbReference type="WBParaSite" id="ACOC_0000391801-mRNA-1">
    <property type="protein sequence ID" value="ACOC_0000391801-mRNA-1"/>
    <property type="gene ID" value="ACOC_0000391801"/>
</dbReference>
<gene>
    <name evidence="2" type="ORF">ACOC_LOCUS3919</name>
</gene>
<sequence length="66" mass="7162">MANEDEKGRVPAAALPSREKNVGDAHDVDEKGALLALEKEAAAKLNPSRKTGETVRWGYAERMALQ</sequence>